<name>A0ABW2QHG3_9BURK</name>
<dbReference type="Proteomes" id="UP001596501">
    <property type="component" value="Unassembled WGS sequence"/>
</dbReference>
<organism evidence="1 2">
    <name type="scientific">Hydrogenophaga atypica</name>
    <dbReference type="NCBI Taxonomy" id="249409"/>
    <lineage>
        <taxon>Bacteria</taxon>
        <taxon>Pseudomonadati</taxon>
        <taxon>Pseudomonadota</taxon>
        <taxon>Betaproteobacteria</taxon>
        <taxon>Burkholderiales</taxon>
        <taxon>Comamonadaceae</taxon>
        <taxon>Hydrogenophaga</taxon>
    </lineage>
</organism>
<comment type="caution">
    <text evidence="1">The sequence shown here is derived from an EMBL/GenBank/DDBJ whole genome shotgun (WGS) entry which is preliminary data.</text>
</comment>
<sequence length="105" mass="10808">MNFADQLKQLPAIAHVAAIELLDASGQVLDRIPNQPGKAGSVAVYHALAQQHGGVITPAAAAQGLALFCEHTAAARAHPGSHPNIDRLLAWAEGTASHAVRVVPA</sequence>
<dbReference type="PIRSF" id="PIRSF019302">
    <property type="entry name" value="UCP019302"/>
    <property type="match status" value="1"/>
</dbReference>
<accession>A0ABW2QHG3</accession>
<dbReference type="RefSeq" id="WP_382221798.1">
    <property type="nucleotide sequence ID" value="NZ_JBHTCA010000004.1"/>
</dbReference>
<dbReference type="InterPro" id="IPR016755">
    <property type="entry name" value="UCP019302"/>
</dbReference>
<proteinExistence type="predicted"/>
<keyword evidence="2" id="KW-1185">Reference proteome</keyword>
<evidence type="ECO:0000313" key="2">
    <source>
        <dbReference type="Proteomes" id="UP001596501"/>
    </source>
</evidence>
<dbReference type="Pfam" id="PF10084">
    <property type="entry name" value="DUF2322"/>
    <property type="match status" value="1"/>
</dbReference>
<protein>
    <submittedName>
        <fullName evidence="1">DUF2322 family protein</fullName>
    </submittedName>
</protein>
<evidence type="ECO:0000313" key="1">
    <source>
        <dbReference type="EMBL" id="MFC7408875.1"/>
    </source>
</evidence>
<dbReference type="EMBL" id="JBHTCA010000004">
    <property type="protein sequence ID" value="MFC7408875.1"/>
    <property type="molecule type" value="Genomic_DNA"/>
</dbReference>
<reference evidence="2" key="1">
    <citation type="journal article" date="2019" name="Int. J. Syst. Evol. Microbiol.">
        <title>The Global Catalogue of Microorganisms (GCM) 10K type strain sequencing project: providing services to taxonomists for standard genome sequencing and annotation.</title>
        <authorList>
            <consortium name="The Broad Institute Genomics Platform"/>
            <consortium name="The Broad Institute Genome Sequencing Center for Infectious Disease"/>
            <person name="Wu L."/>
            <person name="Ma J."/>
        </authorList>
    </citation>
    <scope>NUCLEOTIDE SEQUENCE [LARGE SCALE GENOMIC DNA]</scope>
    <source>
        <strain evidence="2">CGMCC 1.12371</strain>
    </source>
</reference>
<gene>
    <name evidence="1" type="ORF">ACFQPB_08385</name>
</gene>